<evidence type="ECO:0000259" key="2">
    <source>
        <dbReference type="Pfam" id="PF20200"/>
    </source>
</evidence>
<dbReference type="InterPro" id="IPR046692">
    <property type="entry name" value="DUF6562"/>
</dbReference>
<feature type="signal peptide" evidence="1">
    <location>
        <begin position="1"/>
        <end position="23"/>
    </location>
</feature>
<dbReference type="EMBL" id="JADIMA010000044">
    <property type="protein sequence ID" value="MBO8472953.1"/>
    <property type="molecule type" value="Genomic_DNA"/>
</dbReference>
<evidence type="ECO:0000313" key="4">
    <source>
        <dbReference type="Proteomes" id="UP000823604"/>
    </source>
</evidence>
<name>A0A9D9NH63_9BACT</name>
<protein>
    <recommendedName>
        <fullName evidence="2">DUF6562 domain-containing protein</fullName>
    </recommendedName>
</protein>
<dbReference type="PROSITE" id="PS51257">
    <property type="entry name" value="PROKAR_LIPOPROTEIN"/>
    <property type="match status" value="1"/>
</dbReference>
<gene>
    <name evidence="3" type="ORF">IAB81_04930</name>
</gene>
<comment type="caution">
    <text evidence="3">The sequence shown here is derived from an EMBL/GenBank/DDBJ whole genome shotgun (WGS) entry which is preliminary data.</text>
</comment>
<proteinExistence type="predicted"/>
<feature type="domain" description="DUF6562" evidence="2">
    <location>
        <begin position="50"/>
        <end position="189"/>
    </location>
</feature>
<organism evidence="3 4">
    <name type="scientific">Candidatus Merdivivens pullicola</name>
    <dbReference type="NCBI Taxonomy" id="2840872"/>
    <lineage>
        <taxon>Bacteria</taxon>
        <taxon>Pseudomonadati</taxon>
        <taxon>Bacteroidota</taxon>
        <taxon>Bacteroidia</taxon>
        <taxon>Bacteroidales</taxon>
        <taxon>Muribaculaceae</taxon>
        <taxon>Muribaculaceae incertae sedis</taxon>
        <taxon>Candidatus Merdivivens</taxon>
    </lineage>
</organism>
<evidence type="ECO:0000313" key="3">
    <source>
        <dbReference type="EMBL" id="MBO8472953.1"/>
    </source>
</evidence>
<reference evidence="3" key="2">
    <citation type="journal article" date="2021" name="PeerJ">
        <title>Extensive microbial diversity within the chicken gut microbiome revealed by metagenomics and culture.</title>
        <authorList>
            <person name="Gilroy R."/>
            <person name="Ravi A."/>
            <person name="Getino M."/>
            <person name="Pursley I."/>
            <person name="Horton D.L."/>
            <person name="Alikhan N.F."/>
            <person name="Baker D."/>
            <person name="Gharbi K."/>
            <person name="Hall N."/>
            <person name="Watson M."/>
            <person name="Adriaenssens E.M."/>
            <person name="Foster-Nyarko E."/>
            <person name="Jarju S."/>
            <person name="Secka A."/>
            <person name="Antonio M."/>
            <person name="Oren A."/>
            <person name="Chaudhuri R.R."/>
            <person name="La Ragione R."/>
            <person name="Hildebrand F."/>
            <person name="Pallen M.J."/>
        </authorList>
    </citation>
    <scope>NUCLEOTIDE SEQUENCE</scope>
    <source>
        <strain evidence="3">B1-8020</strain>
    </source>
</reference>
<reference evidence="3" key="1">
    <citation type="submission" date="2020-10" db="EMBL/GenBank/DDBJ databases">
        <authorList>
            <person name="Gilroy R."/>
        </authorList>
    </citation>
    <scope>NUCLEOTIDE SEQUENCE</scope>
    <source>
        <strain evidence="3">B1-8020</strain>
    </source>
</reference>
<feature type="chain" id="PRO_5038979836" description="DUF6562 domain-containing protein" evidence="1">
    <location>
        <begin position="24"/>
        <end position="302"/>
    </location>
</feature>
<dbReference type="Proteomes" id="UP000823604">
    <property type="component" value="Unassembled WGS sequence"/>
</dbReference>
<evidence type="ECO:0000256" key="1">
    <source>
        <dbReference type="SAM" id="SignalP"/>
    </source>
</evidence>
<sequence length="302" mass="32513">MKTDIRKYLFAAATLALMLIATGCEKKAGMPGQAEGNAVETSICVNMPDYGTDVKSDAVPGDASYVNRCVMQAFIVNEDGSLSAYGDRQTATVTGGKADFGKTGFVSGYDYKIVFWADYTENGLEDYFYDCSALPEVRLANENDIAFNNDRADGFCGVYEILAEEGIPQSIAQTLKRPFAMLNFFSSDSADDEMLVMSSGAFDIGLPVGLNIVTGENIFSGNVIIAEPAAVPTAVSDKGEYLGFCYIFAPAESQYMLPAFDIAFFDSEGNDSYMASPVEANTIGIQANVRTNISGIRLITRI</sequence>
<dbReference type="Pfam" id="PF20200">
    <property type="entry name" value="DUF6562"/>
    <property type="match status" value="1"/>
</dbReference>
<dbReference type="AlphaFoldDB" id="A0A9D9NH63"/>
<accession>A0A9D9NH63</accession>
<keyword evidence="1" id="KW-0732">Signal</keyword>